<sequence>MYIVRSYLQMVFLPGCPPPRPESGRGSKFNIESAPAPSPMKVALSTRMSGYRELFLSEKKIDRGRPVGSCGQDLSPWGSWACHGLHHVTKWCSQLQNCDPQSTRKFDPFHSFGAEEASVPMGKTGENWAEKLLLKTFCHIMA</sequence>
<evidence type="ECO:0000313" key="2">
    <source>
        <dbReference type="Proteomes" id="UP001497623"/>
    </source>
</evidence>
<comment type="caution">
    <text evidence="1">The sequence shown here is derived from an EMBL/GenBank/DDBJ whole genome shotgun (WGS) entry which is preliminary data.</text>
</comment>
<organism evidence="1 2">
    <name type="scientific">Meganyctiphanes norvegica</name>
    <name type="common">Northern krill</name>
    <name type="synonym">Thysanopoda norvegica</name>
    <dbReference type="NCBI Taxonomy" id="48144"/>
    <lineage>
        <taxon>Eukaryota</taxon>
        <taxon>Metazoa</taxon>
        <taxon>Ecdysozoa</taxon>
        <taxon>Arthropoda</taxon>
        <taxon>Crustacea</taxon>
        <taxon>Multicrustacea</taxon>
        <taxon>Malacostraca</taxon>
        <taxon>Eumalacostraca</taxon>
        <taxon>Eucarida</taxon>
        <taxon>Euphausiacea</taxon>
        <taxon>Euphausiidae</taxon>
        <taxon>Meganyctiphanes</taxon>
    </lineage>
</organism>
<dbReference type="Proteomes" id="UP001497623">
    <property type="component" value="Unassembled WGS sequence"/>
</dbReference>
<accession>A0AAV2R236</accession>
<dbReference type="AlphaFoldDB" id="A0AAV2R236"/>
<dbReference type="EMBL" id="CAXKWB010015090">
    <property type="protein sequence ID" value="CAL4112634.1"/>
    <property type="molecule type" value="Genomic_DNA"/>
</dbReference>
<name>A0AAV2R236_MEGNR</name>
<gene>
    <name evidence="1" type="ORF">MNOR_LOCUS19940</name>
</gene>
<proteinExistence type="predicted"/>
<keyword evidence="2" id="KW-1185">Reference proteome</keyword>
<evidence type="ECO:0000313" key="1">
    <source>
        <dbReference type="EMBL" id="CAL4112634.1"/>
    </source>
</evidence>
<protein>
    <submittedName>
        <fullName evidence="1">Uncharacterized protein</fullName>
    </submittedName>
</protein>
<reference evidence="1 2" key="1">
    <citation type="submission" date="2024-05" db="EMBL/GenBank/DDBJ databases">
        <authorList>
            <person name="Wallberg A."/>
        </authorList>
    </citation>
    <scope>NUCLEOTIDE SEQUENCE [LARGE SCALE GENOMIC DNA]</scope>
</reference>